<proteinExistence type="predicted"/>
<reference evidence="2 3" key="1">
    <citation type="submission" date="2018-07" db="EMBL/GenBank/DDBJ databases">
        <title>A high quality draft genome assembly of the barn swallow (H. rustica rustica).</title>
        <authorList>
            <person name="Formenti G."/>
            <person name="Chiara M."/>
            <person name="Poveda L."/>
            <person name="Francoijs K.-J."/>
            <person name="Bonisoli-Alquati A."/>
            <person name="Canova L."/>
            <person name="Gianfranceschi L."/>
            <person name="Horner D.S."/>
            <person name="Saino N."/>
        </authorList>
    </citation>
    <scope>NUCLEOTIDE SEQUENCE [LARGE SCALE GENOMIC DNA]</scope>
    <source>
        <strain evidence="2">Chelidonia</strain>
        <tissue evidence="2">Blood</tissue>
    </source>
</reference>
<accession>A0A3M0JC65</accession>
<evidence type="ECO:0000313" key="3">
    <source>
        <dbReference type="Proteomes" id="UP000269221"/>
    </source>
</evidence>
<dbReference type="OrthoDB" id="10618106at2759"/>
<sequence>MEKILLDTANAHQGQGGDLGEPAELYQGQVLPHQPMAFYDGVAITGSTLMDNLQKAQANELRKHVEYTTVAPLSKQHETFQTPTGDTSV</sequence>
<organism evidence="2 3">
    <name type="scientific">Hirundo rustica rustica</name>
    <dbReference type="NCBI Taxonomy" id="333673"/>
    <lineage>
        <taxon>Eukaryota</taxon>
        <taxon>Metazoa</taxon>
        <taxon>Chordata</taxon>
        <taxon>Craniata</taxon>
        <taxon>Vertebrata</taxon>
        <taxon>Euteleostomi</taxon>
        <taxon>Archelosauria</taxon>
        <taxon>Archosauria</taxon>
        <taxon>Dinosauria</taxon>
        <taxon>Saurischia</taxon>
        <taxon>Theropoda</taxon>
        <taxon>Coelurosauria</taxon>
        <taxon>Aves</taxon>
        <taxon>Neognathae</taxon>
        <taxon>Neoaves</taxon>
        <taxon>Telluraves</taxon>
        <taxon>Australaves</taxon>
        <taxon>Passeriformes</taxon>
        <taxon>Sylvioidea</taxon>
        <taxon>Hirundinidae</taxon>
        <taxon>Hirundo</taxon>
    </lineage>
</organism>
<keyword evidence="3" id="KW-1185">Reference proteome</keyword>
<evidence type="ECO:0000256" key="1">
    <source>
        <dbReference type="SAM" id="MobiDB-lite"/>
    </source>
</evidence>
<protein>
    <submittedName>
        <fullName evidence="2">Uncharacterized protein</fullName>
    </submittedName>
</protein>
<feature type="region of interest" description="Disordered" evidence="1">
    <location>
        <begin position="1"/>
        <end position="21"/>
    </location>
</feature>
<dbReference type="Proteomes" id="UP000269221">
    <property type="component" value="Unassembled WGS sequence"/>
</dbReference>
<name>A0A3M0JC65_HIRRU</name>
<comment type="caution">
    <text evidence="2">The sequence shown here is derived from an EMBL/GenBank/DDBJ whole genome shotgun (WGS) entry which is preliminary data.</text>
</comment>
<dbReference type="AlphaFoldDB" id="A0A3M0JC65"/>
<gene>
    <name evidence="2" type="ORF">DUI87_24976</name>
</gene>
<evidence type="ECO:0000313" key="2">
    <source>
        <dbReference type="EMBL" id="RMB98757.1"/>
    </source>
</evidence>
<dbReference type="EMBL" id="QRBI01000152">
    <property type="protein sequence ID" value="RMB98757.1"/>
    <property type="molecule type" value="Genomic_DNA"/>
</dbReference>